<comment type="similarity">
    <text evidence="1">Belongs to the peptidase C1 family.</text>
</comment>
<evidence type="ECO:0000313" key="3">
    <source>
        <dbReference type="EMBL" id="SHH97204.1"/>
    </source>
</evidence>
<dbReference type="OrthoDB" id="3648721at2"/>
<dbReference type="InterPro" id="IPR038765">
    <property type="entry name" value="Papain-like_cys_pep_sf"/>
</dbReference>
<protein>
    <submittedName>
        <fullName evidence="3">Cysteine protease, C1A family</fullName>
    </submittedName>
</protein>
<keyword evidence="3" id="KW-0378">Hydrolase</keyword>
<dbReference type="GO" id="GO:0006508">
    <property type="term" value="P:proteolysis"/>
    <property type="evidence" value="ECO:0007669"/>
    <property type="project" value="UniProtKB-KW"/>
</dbReference>
<dbReference type="InterPro" id="IPR025660">
    <property type="entry name" value="Pept_his_AS"/>
</dbReference>
<feature type="domain" description="Peptidase C1A papain C-terminal" evidence="2">
    <location>
        <begin position="37"/>
        <end position="245"/>
    </location>
</feature>
<proteinExistence type="inferred from homology"/>
<dbReference type="InterPro" id="IPR013128">
    <property type="entry name" value="Peptidase_C1A"/>
</dbReference>
<dbReference type="PROSITE" id="PS00639">
    <property type="entry name" value="THIOL_PROTEASE_HIS"/>
    <property type="match status" value="1"/>
</dbReference>
<dbReference type="EMBL" id="FQWQ01000006">
    <property type="protein sequence ID" value="SHH97204.1"/>
    <property type="molecule type" value="Genomic_DNA"/>
</dbReference>
<dbReference type="STRING" id="947013.SAMN04488109_6363"/>
<name>A0A1M5XCF2_9BACT</name>
<dbReference type="Proteomes" id="UP000184212">
    <property type="component" value="Unassembled WGS sequence"/>
</dbReference>
<keyword evidence="3" id="KW-0645">Protease</keyword>
<gene>
    <name evidence="3" type="ORF">SAMN04488109_6363</name>
</gene>
<dbReference type="PANTHER" id="PTHR12411">
    <property type="entry name" value="CYSTEINE PROTEASE FAMILY C1-RELATED"/>
    <property type="match status" value="1"/>
</dbReference>
<sequence length="261" mass="29895">MKPQTKKRHVKQFGWVPDLPDQRDLMYSAPSRLLRKLPSSKDLRNSCPPVYDQGALGSCTANAIGAAYEFELRRKANKMRAFTPSRLFIYYNERVIEGTVNTDAGAMIRDGMKTVNKDGVCPERMWPYDIRKFVKLPPDPCYIEAQKHQVLSYHRVRRDLKQMKSCLADGYPFVFGFTVYESFESDEVAETGKLNMPAPAEKEVGGHAVLAVGYSDASKRFWVRNSWGKGWGKAGYYSMPYDYLLNENLSDDFWTIRIVEG</sequence>
<accession>A0A1M5XCF2</accession>
<dbReference type="GO" id="GO:0008234">
    <property type="term" value="F:cysteine-type peptidase activity"/>
    <property type="evidence" value="ECO:0007669"/>
    <property type="project" value="InterPro"/>
</dbReference>
<dbReference type="AlphaFoldDB" id="A0A1M5XCF2"/>
<dbReference type="RefSeq" id="WP_073142659.1">
    <property type="nucleotide sequence ID" value="NZ_FQWQ01000006.1"/>
</dbReference>
<dbReference type="SMART" id="SM00645">
    <property type="entry name" value="Pept_C1"/>
    <property type="match status" value="1"/>
</dbReference>
<evidence type="ECO:0000259" key="2">
    <source>
        <dbReference type="SMART" id="SM00645"/>
    </source>
</evidence>
<dbReference type="InterPro" id="IPR000668">
    <property type="entry name" value="Peptidase_C1A_C"/>
</dbReference>
<evidence type="ECO:0000313" key="4">
    <source>
        <dbReference type="Proteomes" id="UP000184212"/>
    </source>
</evidence>
<dbReference type="Gene3D" id="3.90.70.10">
    <property type="entry name" value="Cysteine proteinases"/>
    <property type="match status" value="1"/>
</dbReference>
<reference evidence="3 4" key="1">
    <citation type="submission" date="2016-11" db="EMBL/GenBank/DDBJ databases">
        <authorList>
            <person name="Jaros S."/>
            <person name="Januszkiewicz K."/>
            <person name="Wedrychowicz H."/>
        </authorList>
    </citation>
    <scope>NUCLEOTIDE SEQUENCE [LARGE SCALE GENOMIC DNA]</scope>
    <source>
        <strain evidence="3 4">DSM 24574</strain>
    </source>
</reference>
<keyword evidence="4" id="KW-1185">Reference proteome</keyword>
<dbReference type="SUPFAM" id="SSF54001">
    <property type="entry name" value="Cysteine proteinases"/>
    <property type="match status" value="1"/>
</dbReference>
<dbReference type="Pfam" id="PF00112">
    <property type="entry name" value="Peptidase_C1"/>
    <property type="match status" value="1"/>
</dbReference>
<dbReference type="CDD" id="cd02619">
    <property type="entry name" value="Peptidase_C1"/>
    <property type="match status" value="1"/>
</dbReference>
<evidence type="ECO:0000256" key="1">
    <source>
        <dbReference type="ARBA" id="ARBA00008455"/>
    </source>
</evidence>
<organism evidence="3 4">
    <name type="scientific">Chryseolinea serpens</name>
    <dbReference type="NCBI Taxonomy" id="947013"/>
    <lineage>
        <taxon>Bacteria</taxon>
        <taxon>Pseudomonadati</taxon>
        <taxon>Bacteroidota</taxon>
        <taxon>Cytophagia</taxon>
        <taxon>Cytophagales</taxon>
        <taxon>Fulvivirgaceae</taxon>
        <taxon>Chryseolinea</taxon>
    </lineage>
</organism>